<dbReference type="Gene3D" id="2.160.20.110">
    <property type="match status" value="2"/>
</dbReference>
<proteinExistence type="predicted"/>
<evidence type="ECO:0000313" key="5">
    <source>
        <dbReference type="Proteomes" id="UP001303587"/>
    </source>
</evidence>
<accession>A0AA96V5G8</accession>
<evidence type="ECO:0000313" key="4">
    <source>
        <dbReference type="EMBL" id="WNY25398.1"/>
    </source>
</evidence>
<keyword evidence="2" id="KW-0812">Transmembrane</keyword>
<gene>
    <name evidence="4" type="ORF">MsAc7_09480</name>
</gene>
<evidence type="ECO:0000256" key="2">
    <source>
        <dbReference type="SAM" id="Phobius"/>
    </source>
</evidence>
<dbReference type="GeneID" id="89230057"/>
<feature type="transmembrane region" description="Helical" evidence="2">
    <location>
        <begin position="7"/>
        <end position="28"/>
    </location>
</feature>
<reference evidence="4 5" key="1">
    <citation type="submission" date="2023-07" db="EMBL/GenBank/DDBJ databases">
        <title>Closed genoem sequence of Methanosarcinaceae archaeon Ac7.</title>
        <authorList>
            <person name="Poehlein A."/>
            <person name="Protasov E."/>
            <person name="Platt K."/>
            <person name="Reeh H."/>
            <person name="Daniel R."/>
            <person name="Brune A."/>
        </authorList>
    </citation>
    <scope>NUCLEOTIDE SEQUENCE [LARGE SCALE GENOMIC DNA]</scope>
    <source>
        <strain evidence="4 5">Ac7</strain>
    </source>
</reference>
<feature type="domain" description="GLUG" evidence="3">
    <location>
        <begin position="470"/>
        <end position="494"/>
    </location>
</feature>
<feature type="compositionally biased region" description="Low complexity" evidence="1">
    <location>
        <begin position="37"/>
        <end position="62"/>
    </location>
</feature>
<protein>
    <recommendedName>
        <fullName evidence="3">GLUG domain-containing protein</fullName>
    </recommendedName>
</protein>
<dbReference type="RefSeq" id="WP_338101774.1">
    <property type="nucleotide sequence ID" value="NZ_CP131060.1"/>
</dbReference>
<feature type="region of interest" description="Disordered" evidence="1">
    <location>
        <begin position="37"/>
        <end position="69"/>
    </location>
</feature>
<evidence type="ECO:0000259" key="3">
    <source>
        <dbReference type="Pfam" id="PF07581"/>
    </source>
</evidence>
<dbReference type="AlphaFoldDB" id="A0AA96V5G8"/>
<dbReference type="EMBL" id="CP131060">
    <property type="protein sequence ID" value="WNY25398.1"/>
    <property type="molecule type" value="Genomic_DNA"/>
</dbReference>
<sequence>MDKKTQNYIIIGVIVLLILIAALFLFYYSGKDNTPANTTPSNTTPSAPSTSGAGPTSTPSTGEGLSGNNTIYANREIGGGSSAQATNIQTIEDLYNVRNNLSGNYKLMNDLDFYNPECYDFSNQDVWDHVAYEWLIYQEIIDSGETGFEDLTEDDWNQVDWIAVKGTDDGGWNGQWEYMRFFSSSHWTPIGSVNLSSISDPSDPEAVIDAAFKNAFNGSFNGNGKIIEFGGGYSPGILLEEVSLYRSRSSGGLFAIIGKTGSVSNVTLMNSNVYEGFLGTGNIANINMGTVSSSFVYSMGGGPKLAAVEDTPLMKKSLSFGSGELVGINSGTIRNSGIYGGRTDSMYGSGGIAGMNLNLNESRFEEMESIAAESEGSSGLAFMVSKGYLSGPATIQNCSVSNSHISGTFGVGGIAGLNAGGIVKQSSVSGTYVSGSDAVGGIVGYSFYGNITDCYYQFQNTYYDGYSIDGSAHVGGIAGSIFNANVSNCYFTGELYGDESNVGGIVGRVEGAEAFVKNNMVADSYIELDSSSNNNTGRIVGFIKGNDAKDNYKEEPEQNYAYKGIEVYCPSTASGNYDGTDKNLSDLYQQATYTTAVSEQWTAWNFNSIWKMDEGPYGLPIFKWQDSSISEYWTVDSGTLTVNGEGVEITEAVIYLWADGSAEFYVNSFDFDGFWMYDTNTSQQDDIIVYFEDYEDGFKAHLDNQGYLIFDNLNFTYSGTVINATGMKLREVPPNEDVWWYWEEMIALNATVSESPISKGDISSISLDLNDDNTYGFSITVTDVGSFETSGGWSINETRLLGDYTFDFEEGLYNARIVRGHGWSYYLIIDTEEFSFIVEDEYPVALIESVIGGNWD</sequence>
<dbReference type="Proteomes" id="UP001303587">
    <property type="component" value="Chromosome"/>
</dbReference>
<name>A0AA96V5G8_9EURY</name>
<keyword evidence="5" id="KW-1185">Reference proteome</keyword>
<keyword evidence="2" id="KW-0472">Membrane</keyword>
<dbReference type="InterPro" id="IPR011493">
    <property type="entry name" value="GLUG"/>
</dbReference>
<keyword evidence="2" id="KW-1133">Transmembrane helix</keyword>
<dbReference type="Pfam" id="PF07581">
    <property type="entry name" value="Glug"/>
    <property type="match status" value="1"/>
</dbReference>
<evidence type="ECO:0000256" key="1">
    <source>
        <dbReference type="SAM" id="MobiDB-lite"/>
    </source>
</evidence>
<organism evidence="4 5">
    <name type="scientific">Methanolapillus millepedarum</name>
    <dbReference type="NCBI Taxonomy" id="3028296"/>
    <lineage>
        <taxon>Archaea</taxon>
        <taxon>Methanobacteriati</taxon>
        <taxon>Methanobacteriota</taxon>
        <taxon>Stenosarchaea group</taxon>
        <taxon>Methanomicrobia</taxon>
        <taxon>Methanosarcinales</taxon>
        <taxon>Methanosarcinaceae</taxon>
        <taxon>Methanolapillus</taxon>
    </lineage>
</organism>